<organism evidence="1 2">
    <name type="scientific">Sulfitobacter porphyrae</name>
    <dbReference type="NCBI Taxonomy" id="1246864"/>
    <lineage>
        <taxon>Bacteria</taxon>
        <taxon>Pseudomonadati</taxon>
        <taxon>Pseudomonadota</taxon>
        <taxon>Alphaproteobacteria</taxon>
        <taxon>Rhodobacterales</taxon>
        <taxon>Roseobacteraceae</taxon>
        <taxon>Sulfitobacter</taxon>
    </lineage>
</organism>
<keyword evidence="2" id="KW-1185">Reference proteome</keyword>
<protein>
    <submittedName>
        <fullName evidence="1">Uncharacterized protein</fullName>
    </submittedName>
</protein>
<dbReference type="Proteomes" id="UP001596353">
    <property type="component" value="Unassembled WGS sequence"/>
</dbReference>
<name>A0ABW2BB73_9RHOB</name>
<reference evidence="2" key="1">
    <citation type="journal article" date="2019" name="Int. J. Syst. Evol. Microbiol.">
        <title>The Global Catalogue of Microorganisms (GCM) 10K type strain sequencing project: providing services to taxonomists for standard genome sequencing and annotation.</title>
        <authorList>
            <consortium name="The Broad Institute Genomics Platform"/>
            <consortium name="The Broad Institute Genome Sequencing Center for Infectious Disease"/>
            <person name="Wu L."/>
            <person name="Ma J."/>
        </authorList>
    </citation>
    <scope>NUCLEOTIDE SEQUENCE [LARGE SCALE GENOMIC DNA]</scope>
    <source>
        <strain evidence="2">CCUG 66188</strain>
    </source>
</reference>
<comment type="caution">
    <text evidence="1">The sequence shown here is derived from an EMBL/GenBank/DDBJ whole genome shotgun (WGS) entry which is preliminary data.</text>
</comment>
<proteinExistence type="predicted"/>
<sequence length="107" mass="11740">MIPLFSQFFGRCGCRWFVHGCFFPDIKGAPFLTCDSPVSQALLARNATGSAMTLDKKRSLDLNITTGDIPARGGGFEHDVESRKCRNITLKHALPKSIQSFTGKAHP</sequence>
<evidence type="ECO:0000313" key="2">
    <source>
        <dbReference type="Proteomes" id="UP001596353"/>
    </source>
</evidence>
<evidence type="ECO:0000313" key="1">
    <source>
        <dbReference type="EMBL" id="MFC6762496.1"/>
    </source>
</evidence>
<accession>A0ABW2BB73</accession>
<gene>
    <name evidence="1" type="ORF">ACFQFQ_27855</name>
</gene>
<dbReference type="EMBL" id="JBHSWG010000004">
    <property type="protein sequence ID" value="MFC6762496.1"/>
    <property type="molecule type" value="Genomic_DNA"/>
</dbReference>